<accession>A0ACC6AHA3</accession>
<protein>
    <submittedName>
        <fullName evidence="1">Uncharacterized protein</fullName>
    </submittedName>
</protein>
<reference evidence="1" key="1">
    <citation type="submission" date="2022-03" db="EMBL/GenBank/DDBJ databases">
        <title>Interactions between chemoautotrophic and heterotrophic bacteria.</title>
        <authorList>
            <person name="Santoro A."/>
        </authorList>
    </citation>
    <scope>NUCLEOTIDE SEQUENCE</scope>
    <source>
        <strain evidence="1">Nb-106</strain>
    </source>
</reference>
<comment type="caution">
    <text evidence="1">The sequence shown here is derived from an EMBL/GenBank/DDBJ whole genome shotgun (WGS) entry which is preliminary data.</text>
</comment>
<evidence type="ECO:0000313" key="1">
    <source>
        <dbReference type="EMBL" id="MCP1998656.1"/>
    </source>
</evidence>
<sequence length="72" mass="7616">MSQENAGAHKSKKGGDCFQHLTHPATQRLSANANRVAQSKGFWRRGGLPVVLMISGNTAAGSHSLYILSPGI</sequence>
<dbReference type="EMBL" id="JALJZS010000001">
    <property type="protein sequence ID" value="MCP1998656.1"/>
    <property type="molecule type" value="Genomic_DNA"/>
</dbReference>
<proteinExistence type="predicted"/>
<evidence type="ECO:0000313" key="2">
    <source>
        <dbReference type="Proteomes" id="UP001205486"/>
    </source>
</evidence>
<keyword evidence="2" id="KW-1185">Reference proteome</keyword>
<organism evidence="1 2">
    <name type="scientific">Nitrobacter winogradskyi</name>
    <name type="common">Nitrobacter agilis</name>
    <dbReference type="NCBI Taxonomy" id="913"/>
    <lineage>
        <taxon>Bacteria</taxon>
        <taxon>Pseudomonadati</taxon>
        <taxon>Pseudomonadota</taxon>
        <taxon>Alphaproteobacteria</taxon>
        <taxon>Hyphomicrobiales</taxon>
        <taxon>Nitrobacteraceae</taxon>
        <taxon>Nitrobacter</taxon>
    </lineage>
</organism>
<dbReference type="Proteomes" id="UP001205486">
    <property type="component" value="Unassembled WGS sequence"/>
</dbReference>
<name>A0ACC6AHA3_NITWI</name>
<gene>
    <name evidence="1" type="ORF">J2S34_001078</name>
</gene>